<comment type="caution">
    <text evidence="1">The sequence shown here is derived from an EMBL/GenBank/DDBJ whole genome shotgun (WGS) entry which is preliminary data.</text>
</comment>
<sequence length="56" mass="6658">MDKDDLKKLAKDPKYISGVYNYCDRWCERCPFTSRCLNCSLMEEQFGDLEKVDELN</sequence>
<gene>
    <name evidence="1" type="ORF">S01H1_47487</name>
</gene>
<protein>
    <submittedName>
        <fullName evidence="1">Uncharacterized protein</fullName>
    </submittedName>
</protein>
<reference evidence="1" key="1">
    <citation type="journal article" date="2014" name="Front. Microbiol.">
        <title>High frequency of phylogenetically diverse reductive dehalogenase-homologous genes in deep subseafloor sedimentary metagenomes.</title>
        <authorList>
            <person name="Kawai M."/>
            <person name="Futagami T."/>
            <person name="Toyoda A."/>
            <person name="Takaki Y."/>
            <person name="Nishi S."/>
            <person name="Hori S."/>
            <person name="Arai W."/>
            <person name="Tsubouchi T."/>
            <person name="Morono Y."/>
            <person name="Uchiyama I."/>
            <person name="Ito T."/>
            <person name="Fujiyama A."/>
            <person name="Inagaki F."/>
            <person name="Takami H."/>
        </authorList>
    </citation>
    <scope>NUCLEOTIDE SEQUENCE</scope>
    <source>
        <strain evidence="1">Expedition CK06-06</strain>
    </source>
</reference>
<organism evidence="1">
    <name type="scientific">marine sediment metagenome</name>
    <dbReference type="NCBI Taxonomy" id="412755"/>
    <lineage>
        <taxon>unclassified sequences</taxon>
        <taxon>metagenomes</taxon>
        <taxon>ecological metagenomes</taxon>
    </lineage>
</organism>
<feature type="non-terminal residue" evidence="1">
    <location>
        <position position="56"/>
    </location>
</feature>
<dbReference type="AlphaFoldDB" id="X0VUF9"/>
<evidence type="ECO:0000313" key="1">
    <source>
        <dbReference type="EMBL" id="GAG21910.1"/>
    </source>
</evidence>
<name>X0VUF9_9ZZZZ</name>
<dbReference type="EMBL" id="BARS01030445">
    <property type="protein sequence ID" value="GAG21910.1"/>
    <property type="molecule type" value="Genomic_DNA"/>
</dbReference>
<accession>X0VUF9</accession>
<proteinExistence type="predicted"/>